<proteinExistence type="inferred from homology"/>
<comment type="subcellular location">
    <subcellularLocation>
        <location evidence="1">Nucleus</location>
        <location evidence="1">Nucleoplasm</location>
    </subcellularLocation>
    <subcellularLocation>
        <location evidence="1">Cytoplasm</location>
    </subcellularLocation>
</comment>
<dbReference type="OrthoDB" id="6221744at2759"/>
<keyword evidence="1" id="KW-0156">Chromatin regulator</keyword>
<dbReference type="GO" id="GO:0005643">
    <property type="term" value="C:nuclear pore"/>
    <property type="evidence" value="ECO:0007669"/>
    <property type="project" value="UniProtKB-UniRule"/>
</dbReference>
<name>A0A6P4J8S0_DROKI</name>
<dbReference type="InterPro" id="IPR038212">
    <property type="entry name" value="TF_EnY2_sf"/>
</dbReference>
<evidence type="ECO:0000313" key="2">
    <source>
        <dbReference type="Proteomes" id="UP001652661"/>
    </source>
</evidence>
<dbReference type="GO" id="GO:0006406">
    <property type="term" value="P:mRNA export from nucleus"/>
    <property type="evidence" value="ECO:0007669"/>
    <property type="project" value="UniProtKB-UniRule"/>
</dbReference>
<dbReference type="GO" id="GO:0006368">
    <property type="term" value="P:transcription elongation by RNA polymerase II"/>
    <property type="evidence" value="ECO:0007669"/>
    <property type="project" value="UniProtKB-UniRule"/>
</dbReference>
<keyword evidence="1" id="KW-0963">Cytoplasm</keyword>
<dbReference type="GO" id="GO:0005737">
    <property type="term" value="C:cytoplasm"/>
    <property type="evidence" value="ECO:0007669"/>
    <property type="project" value="UniProtKB-SubCell"/>
</dbReference>
<dbReference type="Pfam" id="PF10163">
    <property type="entry name" value="EnY2"/>
    <property type="match status" value="1"/>
</dbReference>
<dbReference type="Gene3D" id="1.10.246.140">
    <property type="match status" value="1"/>
</dbReference>
<keyword evidence="1" id="KW-0539">Nucleus</keyword>
<keyword evidence="1" id="KW-0653">Protein transport</keyword>
<dbReference type="RefSeq" id="XP_017031459.1">
    <property type="nucleotide sequence ID" value="XM_017175970.3"/>
</dbReference>
<comment type="subunit">
    <text evidence="1">Component of the nuclear pore complex (NPC)-associated AMEX complex (anchoring and mRNA export complex), composed of at least e(y)2 and xmas-2. Component of the SAGA transcription coactivator-HAT complexes, at least composed of Ada2b, e(y)2, Pcaf/Gcn5, Taf10 and Nipped-A/Trrap. Within the SAGA complex, e(y)2, Sgf11, and not/nonstop form an additional subcomplex of SAGA called the DUB module (deubiquitination module). Component of the THO complex, composed of at least e(y)2, HPR1, THO2, THOC5, THOC6 and THOC7. Interacts with e(y)1. Interacts with su(Hw) (via zinc fingers). Interacts with xmas-2; required for localization to the nuclear periphery. Interacts with the nuclear pore complex (NPC).</text>
</comment>
<comment type="similarity">
    <text evidence="1">Belongs to the ENY2 family.</text>
</comment>
<organism evidence="2 3">
    <name type="scientific">Drosophila kikkawai</name>
    <name type="common">Fruit fly</name>
    <dbReference type="NCBI Taxonomy" id="30033"/>
    <lineage>
        <taxon>Eukaryota</taxon>
        <taxon>Metazoa</taxon>
        <taxon>Ecdysozoa</taxon>
        <taxon>Arthropoda</taxon>
        <taxon>Hexapoda</taxon>
        <taxon>Insecta</taxon>
        <taxon>Pterygota</taxon>
        <taxon>Neoptera</taxon>
        <taxon>Endopterygota</taxon>
        <taxon>Diptera</taxon>
        <taxon>Brachycera</taxon>
        <taxon>Muscomorpha</taxon>
        <taxon>Ephydroidea</taxon>
        <taxon>Drosophilidae</taxon>
        <taxon>Drosophila</taxon>
        <taxon>Sophophora</taxon>
    </lineage>
</organism>
<dbReference type="GO" id="GO:0006325">
    <property type="term" value="P:chromatin organization"/>
    <property type="evidence" value="ECO:0007669"/>
    <property type="project" value="UniProtKB-KW"/>
</dbReference>
<evidence type="ECO:0000256" key="1">
    <source>
        <dbReference type="HAMAP-Rule" id="MF_03046"/>
    </source>
</evidence>
<dbReference type="GO" id="GO:0043035">
    <property type="term" value="F:chromatin insulator sequence binding"/>
    <property type="evidence" value="ECO:0007669"/>
    <property type="project" value="UniProtKB-UniRule"/>
</dbReference>
<dbReference type="GO" id="GO:0015031">
    <property type="term" value="P:protein transport"/>
    <property type="evidence" value="ECO:0007669"/>
    <property type="project" value="UniProtKB-KW"/>
</dbReference>
<keyword evidence="1" id="KW-0813">Transport</keyword>
<keyword evidence="1" id="KW-0509">mRNA transport</keyword>
<accession>A0A6P4J8S0</accession>
<keyword evidence="1" id="KW-0010">Activator</keyword>
<dbReference type="GO" id="GO:0070390">
    <property type="term" value="C:transcription export complex 2"/>
    <property type="evidence" value="ECO:0007669"/>
    <property type="project" value="UniProtKB-UniRule"/>
</dbReference>
<keyword evidence="1" id="KW-0804">Transcription</keyword>
<dbReference type="GO" id="GO:0071819">
    <property type="term" value="C:DUBm complex"/>
    <property type="evidence" value="ECO:0007669"/>
    <property type="project" value="UniProtKB-UniRule"/>
</dbReference>
<dbReference type="GO" id="GO:0000124">
    <property type="term" value="C:SAGA complex"/>
    <property type="evidence" value="ECO:0007669"/>
    <property type="project" value="UniProtKB-UniRule"/>
</dbReference>
<sequence length="103" mass="11565">MPITKEMGTDADLVENTPRLNSRDSAALKDIMKKRLTECGWRKDIEQMIRQTIQEHGVGTLTSDQLAEKIVPHARALVPDVICKEMMIRVHNALGSSQPAEKK</sequence>
<dbReference type="Proteomes" id="UP001652661">
    <property type="component" value="Chromosome 3R"/>
</dbReference>
<dbReference type="HAMAP" id="MF_03046">
    <property type="entry name" value="ENY2_Sus1"/>
    <property type="match status" value="1"/>
</dbReference>
<protein>
    <recommendedName>
        <fullName evidence="1">Enhancer of yellow 2 transcription factor</fullName>
    </recommendedName>
</protein>
<dbReference type="PANTHER" id="PTHR12514">
    <property type="entry name" value="ENHANCER OF YELLOW 2 TRANSCRIPTION FACTOR"/>
    <property type="match status" value="1"/>
</dbReference>
<dbReference type="AlphaFoldDB" id="A0A6P4J8S0"/>
<reference evidence="3" key="1">
    <citation type="submission" date="2025-08" db="UniProtKB">
        <authorList>
            <consortium name="RefSeq"/>
        </authorList>
    </citation>
    <scope>IDENTIFICATION</scope>
    <source>
        <strain evidence="3">14028-0561.14</strain>
        <tissue evidence="3">Whole fly</tissue>
    </source>
</reference>
<keyword evidence="1" id="KW-0811">Translocation</keyword>
<gene>
    <name evidence="3" type="primary">e(y)2b</name>
    <name evidence="1" type="synonym">e(y)2</name>
</gene>
<evidence type="ECO:0000313" key="3">
    <source>
        <dbReference type="RefSeq" id="XP_017031459.1"/>
    </source>
</evidence>
<keyword evidence="1" id="KW-0805">Transcription regulation</keyword>
<keyword evidence="2" id="KW-1185">Reference proteome</keyword>
<dbReference type="GO" id="GO:0005654">
    <property type="term" value="C:nucleoplasm"/>
    <property type="evidence" value="ECO:0007669"/>
    <property type="project" value="UniProtKB-SubCell"/>
</dbReference>
<dbReference type="InterPro" id="IPR018783">
    <property type="entry name" value="TF_ENY2"/>
</dbReference>
<dbReference type="GO" id="GO:0003713">
    <property type="term" value="F:transcription coactivator activity"/>
    <property type="evidence" value="ECO:0007669"/>
    <property type="project" value="UniProtKB-UniRule"/>
</dbReference>
<comment type="function">
    <text evidence="1">Involved in mRNA export coupled transcription activation by association with both the AMEX and the SAGA complexes. The SAGA complex is a multiprotein complex that activates transcription by remodeling chromatin and mediating histone acetylation and deubiquitination. Within the SAGA complex, participates to a subcomplex that specifically deubiquitinates histone H2B. The SAGA complex is recruited to specific gene promoters by activators, where it is required for transcription. Required for nuclear receptor-mediated transactivation. Involved in transcription elongation by recruiting the THO complex onto nascent mRNA. The AMEX complex functions in docking export-competent ribonucleoprotein particles (mRNPs) to the nuclear entrance of the nuclear pore complex (nuclear basket). AMEX participates in mRNA export and accurate chromatin positioning in the nucleus by tethering genes to the nuclear periphery.</text>
</comment>